<dbReference type="GO" id="GO:0016491">
    <property type="term" value="F:oxidoreductase activity"/>
    <property type="evidence" value="ECO:0007669"/>
    <property type="project" value="UniProtKB-KW"/>
</dbReference>
<dbReference type="InterPro" id="IPR003767">
    <property type="entry name" value="Malate/L-lactate_DH-like"/>
</dbReference>
<dbReference type="InterPro" id="IPR043143">
    <property type="entry name" value="Mal/L-sulf/L-lact_DH-like_NADP"/>
</dbReference>
<dbReference type="Gene3D" id="1.10.1530.10">
    <property type="match status" value="1"/>
</dbReference>
<protein>
    <submittedName>
        <fullName evidence="3">Putative oxidoreductase YjmC</fullName>
        <ecNumber evidence="3">1.1.1.-</ecNumber>
    </submittedName>
</protein>
<evidence type="ECO:0000313" key="3">
    <source>
        <dbReference type="EMBL" id="MPM00276.1"/>
    </source>
</evidence>
<sequence>MKSFPGFPRRDSGKKRGRKGFLLAFERIRYEGLVELSAAVLEKLGYPAHKARITAVVLAEADARGVSSHGVTRLKVYRNELEGGHVKPGADPEIVHETPISLVVDGHYGVGAHISEFTMKRAIEKAKAHGTCYASVRNSNHFGMAGLWAEMAVKEGLLGSAFTNTIRCAVPTLGKERLLGTNPIAVGIPSDGDLPWLLDMATTTAPRGKLGVYKRRNLEMPEGWFVGESGETVTDPSEATSILADPTGRWGGLLFLGGAGELMGGHKGYGLAVLVDMLCGPLAGGPWTRDVFQTMDANVGHFFSATRLDLFGDEKDIRRRVGDMLSALRSSAPSEGNERVYVHGEKESLRRKEALESGVPLDDATFRMLKDFAAEFGLTPPEKA</sequence>
<evidence type="ECO:0000256" key="1">
    <source>
        <dbReference type="ARBA" id="ARBA00006056"/>
    </source>
</evidence>
<evidence type="ECO:0000256" key="2">
    <source>
        <dbReference type="ARBA" id="ARBA00023002"/>
    </source>
</evidence>
<dbReference type="InterPro" id="IPR043144">
    <property type="entry name" value="Mal/L-sulf/L-lact_DH-like_ah"/>
</dbReference>
<name>A0A644W8Z7_9ZZZZ</name>
<keyword evidence="2 3" id="KW-0560">Oxidoreductase</keyword>
<comment type="caution">
    <text evidence="3">The sequence shown here is derived from an EMBL/GenBank/DDBJ whole genome shotgun (WGS) entry which is preliminary data.</text>
</comment>
<organism evidence="3">
    <name type="scientific">bioreactor metagenome</name>
    <dbReference type="NCBI Taxonomy" id="1076179"/>
    <lineage>
        <taxon>unclassified sequences</taxon>
        <taxon>metagenomes</taxon>
        <taxon>ecological metagenomes</taxon>
    </lineage>
</organism>
<comment type="similarity">
    <text evidence="1">Belongs to the LDH2/MDH2 oxidoreductase family.</text>
</comment>
<gene>
    <name evidence="3" type="primary">yjmC_6</name>
    <name evidence="3" type="ORF">SDC9_46499</name>
</gene>
<dbReference type="InterPro" id="IPR036111">
    <property type="entry name" value="Mal/L-sulfo/L-lacto_DH-like_sf"/>
</dbReference>
<dbReference type="PANTHER" id="PTHR11091:SF0">
    <property type="entry name" value="MALATE DEHYDROGENASE"/>
    <property type="match status" value="1"/>
</dbReference>
<accession>A0A644W8Z7</accession>
<dbReference type="Pfam" id="PF02615">
    <property type="entry name" value="Ldh_2"/>
    <property type="match status" value="1"/>
</dbReference>
<dbReference type="Gene3D" id="3.30.1370.60">
    <property type="entry name" value="Hypothetical oxidoreductase yiak, domain 2"/>
    <property type="match status" value="1"/>
</dbReference>
<proteinExistence type="inferred from homology"/>
<dbReference type="SUPFAM" id="SSF89733">
    <property type="entry name" value="L-sulfolactate dehydrogenase-like"/>
    <property type="match status" value="1"/>
</dbReference>
<dbReference type="AlphaFoldDB" id="A0A644W8Z7"/>
<dbReference type="EMBL" id="VSSQ01000719">
    <property type="protein sequence ID" value="MPM00276.1"/>
    <property type="molecule type" value="Genomic_DNA"/>
</dbReference>
<dbReference type="EC" id="1.1.1.-" evidence="3"/>
<reference evidence="3" key="1">
    <citation type="submission" date="2019-08" db="EMBL/GenBank/DDBJ databases">
        <authorList>
            <person name="Kucharzyk K."/>
            <person name="Murdoch R.W."/>
            <person name="Higgins S."/>
            <person name="Loffler F."/>
        </authorList>
    </citation>
    <scope>NUCLEOTIDE SEQUENCE</scope>
</reference>
<dbReference type="PANTHER" id="PTHR11091">
    <property type="entry name" value="OXIDOREDUCTASE-RELATED"/>
    <property type="match status" value="1"/>
</dbReference>